<evidence type="ECO:0000256" key="3">
    <source>
        <dbReference type="ARBA" id="ARBA00023125"/>
    </source>
</evidence>
<dbReference type="GO" id="GO:0003700">
    <property type="term" value="F:DNA-binding transcription factor activity"/>
    <property type="evidence" value="ECO:0007669"/>
    <property type="project" value="InterPro"/>
</dbReference>
<keyword evidence="7" id="KW-1185">Reference proteome</keyword>
<dbReference type="Pfam" id="PF00126">
    <property type="entry name" value="HTH_1"/>
    <property type="match status" value="1"/>
</dbReference>
<dbReference type="Proteomes" id="UP000266568">
    <property type="component" value="Unassembled WGS sequence"/>
</dbReference>
<evidence type="ECO:0000256" key="2">
    <source>
        <dbReference type="ARBA" id="ARBA00023015"/>
    </source>
</evidence>
<dbReference type="PANTHER" id="PTHR30537:SF35">
    <property type="entry name" value="TRANSCRIPTIONAL REGULATORY PROTEIN"/>
    <property type="match status" value="1"/>
</dbReference>
<evidence type="ECO:0000313" key="7">
    <source>
        <dbReference type="Proteomes" id="UP000266568"/>
    </source>
</evidence>
<dbReference type="Gene3D" id="1.10.10.10">
    <property type="entry name" value="Winged helix-like DNA-binding domain superfamily/Winged helix DNA-binding domain"/>
    <property type="match status" value="1"/>
</dbReference>
<dbReference type="InterPro" id="IPR036388">
    <property type="entry name" value="WH-like_DNA-bd_sf"/>
</dbReference>
<dbReference type="InterPro" id="IPR005119">
    <property type="entry name" value="LysR_subst-bd"/>
</dbReference>
<dbReference type="InterPro" id="IPR000847">
    <property type="entry name" value="LysR_HTH_N"/>
</dbReference>
<accession>A0A397NIB2</accession>
<feature type="domain" description="HTH lysR-type" evidence="5">
    <location>
        <begin position="1"/>
        <end position="59"/>
    </location>
</feature>
<dbReference type="PROSITE" id="PS50931">
    <property type="entry name" value="HTH_LYSR"/>
    <property type="match status" value="1"/>
</dbReference>
<dbReference type="InterPro" id="IPR036390">
    <property type="entry name" value="WH_DNA-bd_sf"/>
</dbReference>
<dbReference type="PANTHER" id="PTHR30537">
    <property type="entry name" value="HTH-TYPE TRANSCRIPTIONAL REGULATOR"/>
    <property type="match status" value="1"/>
</dbReference>
<evidence type="ECO:0000259" key="5">
    <source>
        <dbReference type="PROSITE" id="PS50931"/>
    </source>
</evidence>
<dbReference type="CDD" id="cd08422">
    <property type="entry name" value="PBP2_CrgA_like"/>
    <property type="match status" value="1"/>
</dbReference>
<dbReference type="FunFam" id="1.10.10.10:FF:000001">
    <property type="entry name" value="LysR family transcriptional regulator"/>
    <property type="match status" value="1"/>
</dbReference>
<dbReference type="RefSeq" id="WP_119036634.1">
    <property type="nucleotide sequence ID" value="NZ_QXDC01000004.1"/>
</dbReference>
<dbReference type="SUPFAM" id="SSF53850">
    <property type="entry name" value="Periplasmic binding protein-like II"/>
    <property type="match status" value="1"/>
</dbReference>
<reference evidence="6 7" key="1">
    <citation type="submission" date="2018-08" db="EMBL/GenBank/DDBJ databases">
        <title>Genomic Encyclopedia of Type Strains, Phase IV (KMG-IV): sequencing the most valuable type-strain genomes for metagenomic binning, comparative biology and taxonomic classification.</title>
        <authorList>
            <person name="Goeker M."/>
        </authorList>
    </citation>
    <scope>NUCLEOTIDE SEQUENCE [LARGE SCALE GENOMIC DNA]</scope>
    <source>
        <strain evidence="6 7">DSM 25527</strain>
    </source>
</reference>
<organism evidence="6 7">
    <name type="scientific">Hephaestia caeni</name>
    <dbReference type="NCBI Taxonomy" id="645617"/>
    <lineage>
        <taxon>Bacteria</taxon>
        <taxon>Pseudomonadati</taxon>
        <taxon>Pseudomonadota</taxon>
        <taxon>Alphaproteobacteria</taxon>
        <taxon>Sphingomonadales</taxon>
        <taxon>Sphingomonadaceae</taxon>
        <taxon>Hephaestia</taxon>
    </lineage>
</organism>
<comment type="caution">
    <text evidence="6">The sequence shown here is derived from an EMBL/GenBank/DDBJ whole genome shotgun (WGS) entry which is preliminary data.</text>
</comment>
<proteinExistence type="inferred from homology"/>
<comment type="similarity">
    <text evidence="1">Belongs to the LysR transcriptional regulatory family.</text>
</comment>
<keyword evidence="3" id="KW-0238">DNA-binding</keyword>
<dbReference type="Pfam" id="PF03466">
    <property type="entry name" value="LysR_substrate"/>
    <property type="match status" value="1"/>
</dbReference>
<dbReference type="Gene3D" id="3.40.190.290">
    <property type="match status" value="1"/>
</dbReference>
<evidence type="ECO:0000313" key="6">
    <source>
        <dbReference type="EMBL" id="RIA37276.1"/>
    </source>
</evidence>
<name>A0A397NIB2_9SPHN</name>
<dbReference type="GO" id="GO:0043565">
    <property type="term" value="F:sequence-specific DNA binding"/>
    <property type="evidence" value="ECO:0007669"/>
    <property type="project" value="TreeGrafter"/>
</dbReference>
<evidence type="ECO:0000256" key="4">
    <source>
        <dbReference type="ARBA" id="ARBA00023163"/>
    </source>
</evidence>
<dbReference type="EMBL" id="QXDC01000004">
    <property type="protein sequence ID" value="RIA37276.1"/>
    <property type="molecule type" value="Genomic_DNA"/>
</dbReference>
<protein>
    <submittedName>
        <fullName evidence="6">LysR family transcriptional regulator</fullName>
    </submittedName>
</protein>
<gene>
    <name evidence="6" type="ORF">DFR49_3156</name>
</gene>
<dbReference type="InterPro" id="IPR058163">
    <property type="entry name" value="LysR-type_TF_proteobact-type"/>
</dbReference>
<keyword evidence="2" id="KW-0805">Transcription regulation</keyword>
<dbReference type="OrthoDB" id="9786526at2"/>
<dbReference type="SUPFAM" id="SSF46785">
    <property type="entry name" value="Winged helix' DNA-binding domain"/>
    <property type="match status" value="1"/>
</dbReference>
<evidence type="ECO:0000256" key="1">
    <source>
        <dbReference type="ARBA" id="ARBA00009437"/>
    </source>
</evidence>
<dbReference type="AlphaFoldDB" id="A0A397NIB2"/>
<dbReference type="FunFam" id="3.40.190.290:FF:000001">
    <property type="entry name" value="Transcriptional regulator, LysR family"/>
    <property type="match status" value="1"/>
</dbReference>
<keyword evidence="4" id="KW-0804">Transcription</keyword>
<sequence length="292" mass="32075">MDRITAARVFIETVERGSATAAAEALDMSRAMASRYIASIEDWSGTRLLHRTTRRLSLTSAGERVLELCKEMVRIADTVSEVAADAATPRGRLRVTAPTILADALLVPLLAEFARDYPRIKVDVLISDRPVDLVQDRIDVAIRIANNLDPSLIGRRLGTCQSQLYAAPAYLDARGRPVSVDDLREHQCLTYTNLGGAEWTLQDGHIQVSIPVAGSFETNDTVALRRAAIAGMGIATLPRFAAEHDLRDGRLETVLAQWQPETLGIHALYVSRRHLPMAARVLIDFLGKSIET</sequence>
<dbReference type="GO" id="GO:0006351">
    <property type="term" value="P:DNA-templated transcription"/>
    <property type="evidence" value="ECO:0007669"/>
    <property type="project" value="TreeGrafter"/>
</dbReference>